<dbReference type="InterPro" id="IPR029071">
    <property type="entry name" value="Ubiquitin-like_domsf"/>
</dbReference>
<dbReference type="Gene3D" id="3.10.20.90">
    <property type="entry name" value="Phosphatidylinositol 3-kinase Catalytic Subunit, Chain A, domain 1"/>
    <property type="match status" value="1"/>
</dbReference>
<evidence type="ECO:0000256" key="1">
    <source>
        <dbReference type="SAM" id="MobiDB-lite"/>
    </source>
</evidence>
<dbReference type="PROSITE" id="PS50053">
    <property type="entry name" value="UBIQUITIN_2"/>
    <property type="match status" value="1"/>
</dbReference>
<feature type="region of interest" description="Disordered" evidence="1">
    <location>
        <begin position="169"/>
        <end position="189"/>
    </location>
</feature>
<dbReference type="PANTHER" id="PTHR10677">
    <property type="entry name" value="UBIQUILIN"/>
    <property type="match status" value="1"/>
</dbReference>
<name>A0A9Q3DCZ5_9BASI</name>
<protein>
    <recommendedName>
        <fullName evidence="2">Ubiquitin-like domain-containing protein</fullName>
    </recommendedName>
</protein>
<evidence type="ECO:0000313" key="4">
    <source>
        <dbReference type="Proteomes" id="UP000765509"/>
    </source>
</evidence>
<dbReference type="PANTHER" id="PTHR10677:SF3">
    <property type="entry name" value="FI07626P-RELATED"/>
    <property type="match status" value="1"/>
</dbReference>
<dbReference type="EMBL" id="AVOT02014416">
    <property type="protein sequence ID" value="MBW0497852.1"/>
    <property type="molecule type" value="Genomic_DNA"/>
</dbReference>
<dbReference type="InterPro" id="IPR015496">
    <property type="entry name" value="Ubiquilin"/>
</dbReference>
<dbReference type="GO" id="GO:0031593">
    <property type="term" value="F:polyubiquitin modification-dependent protein binding"/>
    <property type="evidence" value="ECO:0007669"/>
    <property type="project" value="TreeGrafter"/>
</dbReference>
<sequence>MDSILRAPKLDEEINATKRLLQALSNQPLKLKNDYSSDIAQRPRRVNVPQLALVEPPAPLLNTTNETGLSEPIKITIKSLKPPLSFSLACSPTSTIAELKQLLCQADSSAPPPDAQRWVFKGKALVDNKLLKEYESIQTGETVHLMVKSNSSIPASVLTQRPSSIIVEPGTPHDEVPSTTTPIVDKPTPQKLNMAIPKITMDSEGQPLVEAPFISRSRSGSVHTNPSLSPHLGISESFKNVVTSDPFWVSLRQFLEQQFGPYGPGEANARQLWEHWFTCSKEWMSASEIARIREATGISGMAGR</sequence>
<keyword evidence="4" id="KW-1185">Reference proteome</keyword>
<feature type="domain" description="Ubiquitin-like" evidence="2">
    <location>
        <begin position="73"/>
        <end position="152"/>
    </location>
</feature>
<proteinExistence type="predicted"/>
<organism evidence="3 4">
    <name type="scientific">Austropuccinia psidii MF-1</name>
    <dbReference type="NCBI Taxonomy" id="1389203"/>
    <lineage>
        <taxon>Eukaryota</taxon>
        <taxon>Fungi</taxon>
        <taxon>Dikarya</taxon>
        <taxon>Basidiomycota</taxon>
        <taxon>Pucciniomycotina</taxon>
        <taxon>Pucciniomycetes</taxon>
        <taxon>Pucciniales</taxon>
        <taxon>Sphaerophragmiaceae</taxon>
        <taxon>Austropuccinia</taxon>
    </lineage>
</organism>
<comment type="caution">
    <text evidence="3">The sequence shown here is derived from an EMBL/GenBank/DDBJ whole genome shotgun (WGS) entry which is preliminary data.</text>
</comment>
<dbReference type="GO" id="GO:0006511">
    <property type="term" value="P:ubiquitin-dependent protein catabolic process"/>
    <property type="evidence" value="ECO:0007669"/>
    <property type="project" value="TreeGrafter"/>
</dbReference>
<gene>
    <name evidence="3" type="ORF">O181_037567</name>
</gene>
<dbReference type="OrthoDB" id="428577at2759"/>
<evidence type="ECO:0000259" key="2">
    <source>
        <dbReference type="PROSITE" id="PS50053"/>
    </source>
</evidence>
<reference evidence="3" key="1">
    <citation type="submission" date="2021-03" db="EMBL/GenBank/DDBJ databases">
        <title>Draft genome sequence of rust myrtle Austropuccinia psidii MF-1, a brazilian biotype.</title>
        <authorList>
            <person name="Quecine M.C."/>
            <person name="Pachon D.M.R."/>
            <person name="Bonatelli M.L."/>
            <person name="Correr F.H."/>
            <person name="Franceschini L.M."/>
            <person name="Leite T.F."/>
            <person name="Margarido G.R.A."/>
            <person name="Almeida C.A."/>
            <person name="Ferrarezi J.A."/>
            <person name="Labate C.A."/>
        </authorList>
    </citation>
    <scope>NUCLEOTIDE SEQUENCE</scope>
    <source>
        <strain evidence="3">MF-1</strain>
    </source>
</reference>
<dbReference type="Pfam" id="PF00240">
    <property type="entry name" value="ubiquitin"/>
    <property type="match status" value="1"/>
</dbReference>
<dbReference type="Proteomes" id="UP000765509">
    <property type="component" value="Unassembled WGS sequence"/>
</dbReference>
<dbReference type="SMART" id="SM00213">
    <property type="entry name" value="UBQ"/>
    <property type="match status" value="1"/>
</dbReference>
<dbReference type="GO" id="GO:0005829">
    <property type="term" value="C:cytosol"/>
    <property type="evidence" value="ECO:0007669"/>
    <property type="project" value="TreeGrafter"/>
</dbReference>
<evidence type="ECO:0000313" key="3">
    <source>
        <dbReference type="EMBL" id="MBW0497852.1"/>
    </source>
</evidence>
<accession>A0A9Q3DCZ5</accession>
<dbReference type="AlphaFoldDB" id="A0A9Q3DCZ5"/>
<dbReference type="InterPro" id="IPR000626">
    <property type="entry name" value="Ubiquitin-like_dom"/>
</dbReference>
<dbReference type="SUPFAM" id="SSF54236">
    <property type="entry name" value="Ubiquitin-like"/>
    <property type="match status" value="1"/>
</dbReference>